<evidence type="ECO:0000256" key="1">
    <source>
        <dbReference type="SAM" id="SignalP"/>
    </source>
</evidence>
<sequence length="241" mass="27608">MTIMRFIPWLMLSTLVNAQNADQFLQQAIQNPARTEAEMVRDKNRQPIKTLVFFGLQPTMTVVEIMPGGGWYSKILNAAVVKQGHYYAAVSTERLPDYLSSKAIGKHGEFVRQDQAGYVFEVDQFDLGVSNVDMVLTFRNAHNLTPATRQRLNEAIFEALKPGGVYGVVDHSKRHMEAPTDWTWRRLDPVMVIQEVVQAGFIFEGFSDIHARAEDELKYDTKHDSLVRETDRFTLKFRKPE</sequence>
<dbReference type="InterPro" id="IPR016980">
    <property type="entry name" value="S-AdoMet-dep_MeTrfase_Alr7345"/>
</dbReference>
<protein>
    <recommendedName>
        <fullName evidence="4">Methyltransferase</fullName>
    </recommendedName>
</protein>
<dbReference type="RefSeq" id="WP_237442914.1">
    <property type="nucleotide sequence ID" value="NZ_CAKLPX010000001.1"/>
</dbReference>
<gene>
    <name evidence="2" type="ORF">SIN8267_00320</name>
</gene>
<keyword evidence="1" id="KW-0732">Signal</keyword>
<dbReference type="EMBL" id="CAKLPX010000001">
    <property type="protein sequence ID" value="CAH0990228.1"/>
    <property type="molecule type" value="Genomic_DNA"/>
</dbReference>
<feature type="chain" id="PRO_5046925511" description="Methyltransferase" evidence="1">
    <location>
        <begin position="19"/>
        <end position="241"/>
    </location>
</feature>
<reference evidence="2" key="1">
    <citation type="submission" date="2021-12" db="EMBL/GenBank/DDBJ databases">
        <authorList>
            <person name="Rodrigo-Torres L."/>
            <person name="Arahal R. D."/>
            <person name="Lucena T."/>
        </authorList>
    </citation>
    <scope>NUCLEOTIDE SEQUENCE</scope>
    <source>
        <strain evidence="2">CECT 8267</strain>
    </source>
</reference>
<dbReference type="InterPro" id="IPR029063">
    <property type="entry name" value="SAM-dependent_MTases_sf"/>
</dbReference>
<keyword evidence="3" id="KW-1185">Reference proteome</keyword>
<feature type="signal peptide" evidence="1">
    <location>
        <begin position="1"/>
        <end position="18"/>
    </location>
</feature>
<comment type="caution">
    <text evidence="2">The sequence shown here is derived from an EMBL/GenBank/DDBJ whole genome shotgun (WGS) entry which is preliminary data.</text>
</comment>
<dbReference type="PIRSF" id="PIRSF031679">
    <property type="entry name" value="Mtase_Alr7345_prd"/>
    <property type="match status" value="1"/>
</dbReference>
<dbReference type="SUPFAM" id="SSF53335">
    <property type="entry name" value="S-adenosyl-L-methionine-dependent methyltransferases"/>
    <property type="match status" value="1"/>
</dbReference>
<name>A0ABN8ECK9_9GAMM</name>
<dbReference type="Gene3D" id="3.40.50.150">
    <property type="entry name" value="Vaccinia Virus protein VP39"/>
    <property type="match status" value="1"/>
</dbReference>
<accession>A0ABN8ECK9</accession>
<evidence type="ECO:0008006" key="4">
    <source>
        <dbReference type="Google" id="ProtNLM"/>
    </source>
</evidence>
<proteinExistence type="predicted"/>
<organism evidence="2 3">
    <name type="scientific">Sinobacterium norvegicum</name>
    <dbReference type="NCBI Taxonomy" id="1641715"/>
    <lineage>
        <taxon>Bacteria</taxon>
        <taxon>Pseudomonadati</taxon>
        <taxon>Pseudomonadota</taxon>
        <taxon>Gammaproteobacteria</taxon>
        <taxon>Cellvibrionales</taxon>
        <taxon>Spongiibacteraceae</taxon>
        <taxon>Sinobacterium</taxon>
    </lineage>
</organism>
<evidence type="ECO:0000313" key="2">
    <source>
        <dbReference type="EMBL" id="CAH0990228.1"/>
    </source>
</evidence>
<evidence type="ECO:0000313" key="3">
    <source>
        <dbReference type="Proteomes" id="UP000838100"/>
    </source>
</evidence>
<dbReference type="Proteomes" id="UP000838100">
    <property type="component" value="Unassembled WGS sequence"/>
</dbReference>